<gene>
    <name evidence="4" type="ORF">A2Z10_00820</name>
</gene>
<dbReference type="SUPFAM" id="SSF101898">
    <property type="entry name" value="NHL repeat"/>
    <property type="match status" value="1"/>
</dbReference>
<dbReference type="InterPro" id="IPR035986">
    <property type="entry name" value="PKD_dom_sf"/>
</dbReference>
<feature type="domain" description="PKD" evidence="3">
    <location>
        <begin position="539"/>
        <end position="630"/>
    </location>
</feature>
<organism evidence="4 5">
    <name type="scientific">Candidatus Azambacteria bacterium RBG_16_47_10</name>
    <dbReference type="NCBI Taxonomy" id="1797292"/>
    <lineage>
        <taxon>Bacteria</taxon>
        <taxon>Candidatus Azamiibacteriota</taxon>
    </lineage>
</organism>
<evidence type="ECO:0000313" key="4">
    <source>
        <dbReference type="EMBL" id="OGD24313.1"/>
    </source>
</evidence>
<dbReference type="InterPro" id="IPR022409">
    <property type="entry name" value="PKD/Chitinase_dom"/>
</dbReference>
<dbReference type="PANTHER" id="PTHR42754">
    <property type="entry name" value="ENDOGLUCANASE"/>
    <property type="match status" value="1"/>
</dbReference>
<dbReference type="Gene3D" id="2.60.40.10">
    <property type="entry name" value="Immunoglobulins"/>
    <property type="match status" value="2"/>
</dbReference>
<feature type="signal peptide" evidence="2">
    <location>
        <begin position="1"/>
        <end position="38"/>
    </location>
</feature>
<dbReference type="Pfam" id="PF00801">
    <property type="entry name" value="PKD"/>
    <property type="match status" value="1"/>
</dbReference>
<accession>A0A1F5B128</accession>
<evidence type="ECO:0000256" key="2">
    <source>
        <dbReference type="SAM" id="SignalP"/>
    </source>
</evidence>
<dbReference type="InterPro" id="IPR013783">
    <property type="entry name" value="Ig-like_fold"/>
</dbReference>
<comment type="caution">
    <text evidence="4">The sequence shown here is derived from an EMBL/GenBank/DDBJ whole genome shotgun (WGS) entry which is preliminary data.</text>
</comment>
<dbReference type="CDD" id="cd00146">
    <property type="entry name" value="PKD"/>
    <property type="match status" value="2"/>
</dbReference>
<evidence type="ECO:0000313" key="5">
    <source>
        <dbReference type="Proteomes" id="UP000176639"/>
    </source>
</evidence>
<protein>
    <recommendedName>
        <fullName evidence="3">PKD domain-containing protein</fullName>
    </recommendedName>
</protein>
<evidence type="ECO:0000256" key="1">
    <source>
        <dbReference type="SAM" id="Phobius"/>
    </source>
</evidence>
<dbReference type="EMBL" id="MEYI01000006">
    <property type="protein sequence ID" value="OGD24313.1"/>
    <property type="molecule type" value="Genomic_DNA"/>
</dbReference>
<keyword evidence="1" id="KW-0812">Transmembrane</keyword>
<feature type="transmembrane region" description="Helical" evidence="1">
    <location>
        <begin position="1648"/>
        <end position="1673"/>
    </location>
</feature>
<proteinExistence type="predicted"/>
<sequence length="1675" mass="172756">MNKELGIMNKAAKIFTLMGVVLFVAGAAASVAPSLAYAQTIPTTCPNFGLERTTVYDLQDEAYAYGYGVAADGTQNTYAVGEQYSPATGLDAFVIKYDQNGSVAWRDVYDAVASGVSGNESAYGVAVAADGSVYVAGRKQDSLSLNSDIFVRKYTNAGTLQWTQTYDYGNADIARAAAVDGAGNVYAAGYRQNVDGNVDMVVLSYDPSGNMRGGFPVWYGGANNESAYGIALSGSDIYVTGYEQPAANNTDMFLRKYTTAGALAWAQTYNSTGNQSDIGYGVGIDGVGNVFVTGYHDTKGGDSFLRKYSATGSLLWAESYNSGGDQNDVGRGVVAGNSGRIFFAGRQQTNNEDAFLNEYYTEKNVPILPASNPPPGTEDWTSTQNVHCEDNGNAPEGWEPGYTLTRTACDTGFHTYMNLPIESCTATSSGTHCWYAGWSSSLTCEPYTTTTTCYATLIESGFFTAVTSPALIYRGEQGGAPEYSEMAYGIAATPSGIPAYATTANDVYVVGYEADNGGAMFLNKYSCSAASSPTFGASTLANFYVTPQTGTAPLTVKADARATAGNIVRYEWDWNYNGTSFVPSGDRDAVVTHTYASDGSFVVALRVTDTKSVTDIATVPVTVSPNTAPIAAFETCDLNNAGCIASTSGISFDGVLPLRVNVNGAPSSDPDPSGSIVSFSWNWGDGTVRGSGEKTTHTYSAEGTYTITLTVTDNGGLTNTVAATQDITVTTQYVCAPACSGTTPVCGPGLTAGATQCYACLADNDCGTGYQCLGVSCTQGTQCSDGTMCPLDGKCPESVSCNPLATGATCPDGSACPANGVCPAIKYSCALSSSAVDAQCYVEEFGGCLIDSDCRAGITGGVCIGSPGVCRYAKCLNTTDFACTNDNDCVNGDGTCNAGVCNYVYDCAYGPGMGGGASGLYATTTADAMPKMPQGVQPDGQACTKPTPDAPNNCEGINGCLYYNYNSNGTPITNSNNSVANCINTFEGGTGCLYYQAYDGVTQTEKTNCLPRYAENIKKSPQAGIPDGCFVMDKGKAGKEYDCSAVDGCYYYLDGRVDCRYVNVTDEACATSATCTTQSLATGACNASGLCEYRGSGCIYEPNPKGAISCPGASKAATGGDNFVQCLLNKDAGLPGFLLGAGGAGLSACVTNADCPFGDICVDGTCYPQCQANVDCATGEQCTTTCSTSLDCSGSLVCSGGICIPPTPCTSGTICPTGVLCPLSGICPLPTPCTSGTICPTGVLCPLSGICPVVPACTGAIPTGTLPSGTTSTNIGLTTNQSAICAWSLVSTDPYSAMTAFGSVADTLHSTLVSGLFSGTNTYFVRCQESITGTVTDMCQIAFDVGTPCTSSAMCPTGYMCVAGMCQPPVCSGATPTGALASGTTTATVGMTTDVDSYCRYSTNSAEVYASMTSFSTTGGTNHSASVFGLVTGNNTQYVRCQDVSTSAEKFCQIPFSVGVCSSEFKCDTGLMCIPNTGTGVCSTILSCTPGTLCPTGVVCPVDGICPLPPACIGPGCTALCPWGTSYYAVTGTCESCTTMSTLPGCEGWKTWCDENPTSPPCVSSGCTGPGCGILLTGATSCNTLGYTFTNTAVTASGNCDLVAIILALLSWIAWIIALLAVLSGLRAGYLYITAMGNEQNLILAKRYLIYTTIGIAVSVLTFSIVAITRAILNI</sequence>
<reference evidence="4 5" key="1">
    <citation type="journal article" date="2016" name="Nat. Commun.">
        <title>Thousands of microbial genomes shed light on interconnected biogeochemical processes in an aquifer system.</title>
        <authorList>
            <person name="Anantharaman K."/>
            <person name="Brown C.T."/>
            <person name="Hug L.A."/>
            <person name="Sharon I."/>
            <person name="Castelle C.J."/>
            <person name="Probst A.J."/>
            <person name="Thomas B.C."/>
            <person name="Singh A."/>
            <person name="Wilkins M.J."/>
            <person name="Karaoz U."/>
            <person name="Brodie E.L."/>
            <person name="Williams K.H."/>
            <person name="Hubbard S.S."/>
            <person name="Banfield J.F."/>
        </authorList>
    </citation>
    <scope>NUCLEOTIDE SEQUENCE [LARGE SCALE GENOMIC DNA]</scope>
</reference>
<feature type="chain" id="PRO_5009517396" description="PKD domain-containing protein" evidence="2">
    <location>
        <begin position="39"/>
        <end position="1675"/>
    </location>
</feature>
<dbReference type="Proteomes" id="UP000176639">
    <property type="component" value="Unassembled WGS sequence"/>
</dbReference>
<name>A0A1F5B128_9BACT</name>
<feature type="transmembrane region" description="Helical" evidence="1">
    <location>
        <begin position="1602"/>
        <end position="1627"/>
    </location>
</feature>
<dbReference type="PANTHER" id="PTHR42754:SF1">
    <property type="entry name" value="LIPOPROTEIN"/>
    <property type="match status" value="1"/>
</dbReference>
<keyword evidence="1" id="KW-1133">Transmembrane helix</keyword>
<dbReference type="PROSITE" id="PS50093">
    <property type="entry name" value="PKD"/>
    <property type="match status" value="2"/>
</dbReference>
<feature type="domain" description="PKD" evidence="3">
    <location>
        <begin position="643"/>
        <end position="734"/>
    </location>
</feature>
<dbReference type="Pfam" id="PF18911">
    <property type="entry name" value="PKD_4"/>
    <property type="match status" value="1"/>
</dbReference>
<keyword evidence="1" id="KW-0472">Membrane</keyword>
<dbReference type="InterPro" id="IPR000601">
    <property type="entry name" value="PKD_dom"/>
</dbReference>
<dbReference type="SMART" id="SM00089">
    <property type="entry name" value="PKD"/>
    <property type="match status" value="2"/>
</dbReference>
<dbReference type="SUPFAM" id="SSF49299">
    <property type="entry name" value="PKD domain"/>
    <property type="match status" value="2"/>
</dbReference>
<evidence type="ECO:0000259" key="3">
    <source>
        <dbReference type="PROSITE" id="PS50093"/>
    </source>
</evidence>
<keyword evidence="2" id="KW-0732">Signal</keyword>